<dbReference type="PANTHER" id="PTHR11733:SF167">
    <property type="entry name" value="FI17812P1-RELATED"/>
    <property type="match status" value="1"/>
</dbReference>
<dbReference type="VEuPathDB" id="FungiDB:H257_17104"/>
<evidence type="ECO:0000256" key="6">
    <source>
        <dbReference type="ARBA" id="ARBA00022833"/>
    </source>
</evidence>
<evidence type="ECO:0000259" key="9">
    <source>
        <dbReference type="Pfam" id="PF01431"/>
    </source>
</evidence>
<sequence>MVKIIVAVLSAGVASAFGTISEFPTELTSLMDQTVDPCTDFFSYSCGTWYTNTPPHANQSTTDATYAVIEAAAYKLVETFVDAKVPKLTEFYDACMDTATLDILGLAPIEAHLKAIRSANTAVEAIFRGATISKATGLPLFVSLPVLADTVDATRNVLKAGHVELSIGKNYYEDPTLWATIEKPYREYIASIFTLAGHTKAEVEAATSVVIAFGRAGAGVQLANHKLQVAVTPIRLSLSAANALYALGLGLQLQGFGFDVREWHSTTTVLLDDIGYLDRIEELLRSLSANDIKTIIEYKVLDFNALFLSTPFVKARSDFYDMVIGGLKEPPSRATICRGQVETSMGELLGSYYLKEVWSADTAARADSLGGPKNPKTYPTLTFDPKAYIANLNKVSAFDTAFNLAKIGTAVDKQIWWYTAQTVNAWHVRATNALVFPAAYLQPPLYDAKADPSVNYAAFGVTISHEITHAFDSLGRYFDSDGKFNPLWTATVSTTFNEKAKCFIEQYGSMDIKSELTGDLLGKVNGKLTLTETIADNGALKAAYRGYQDYMHVEAEATKYTKETGEKMFWIRYGQSWCEKTRDEYLQLLLTNPHPPRRLRLIGAVQNSVDFAKAFNCPTDSPMNPTKKCVLWE</sequence>
<dbReference type="EMBL" id="QUTD01001623">
    <property type="protein sequence ID" value="RHY77626.1"/>
    <property type="molecule type" value="Genomic_DNA"/>
</dbReference>
<keyword evidence="7" id="KW-0482">Metalloprotease</keyword>
<feature type="signal peptide" evidence="8">
    <location>
        <begin position="1"/>
        <end position="16"/>
    </location>
</feature>
<dbReference type="InterPro" id="IPR018497">
    <property type="entry name" value="Peptidase_M13_C"/>
</dbReference>
<dbReference type="CDD" id="cd08662">
    <property type="entry name" value="M13"/>
    <property type="match status" value="1"/>
</dbReference>
<dbReference type="Gene3D" id="3.40.390.10">
    <property type="entry name" value="Collagenase (Catalytic Domain)"/>
    <property type="match status" value="2"/>
</dbReference>
<dbReference type="GO" id="GO:0046872">
    <property type="term" value="F:metal ion binding"/>
    <property type="evidence" value="ECO:0007669"/>
    <property type="project" value="UniProtKB-KW"/>
</dbReference>
<dbReference type="GO" id="GO:0005886">
    <property type="term" value="C:plasma membrane"/>
    <property type="evidence" value="ECO:0007669"/>
    <property type="project" value="TreeGrafter"/>
</dbReference>
<dbReference type="InterPro" id="IPR042089">
    <property type="entry name" value="Peptidase_M13_dom_2"/>
</dbReference>
<keyword evidence="3" id="KW-0645">Protease</keyword>
<evidence type="ECO:0000313" key="11">
    <source>
        <dbReference type="EMBL" id="RHY77626.1"/>
    </source>
</evidence>
<evidence type="ECO:0000256" key="2">
    <source>
        <dbReference type="ARBA" id="ARBA00007357"/>
    </source>
</evidence>
<keyword evidence="6" id="KW-0862">Zinc</keyword>
<dbReference type="Gene3D" id="1.10.1380.10">
    <property type="entry name" value="Neutral endopeptidase , domain2"/>
    <property type="match status" value="2"/>
</dbReference>
<evidence type="ECO:0000259" key="10">
    <source>
        <dbReference type="Pfam" id="PF05649"/>
    </source>
</evidence>
<gene>
    <name evidence="11" type="ORF">DYB30_013283</name>
</gene>
<comment type="cofactor">
    <cofactor evidence="1">
        <name>Zn(2+)</name>
        <dbReference type="ChEBI" id="CHEBI:29105"/>
    </cofactor>
</comment>
<evidence type="ECO:0000313" key="12">
    <source>
        <dbReference type="Proteomes" id="UP000266643"/>
    </source>
</evidence>
<comment type="similarity">
    <text evidence="2">Belongs to the peptidase M13 family.</text>
</comment>
<protein>
    <recommendedName>
        <fullName evidence="13">Peptidase M13 C-terminal domain-containing protein</fullName>
    </recommendedName>
</protein>
<comment type="caution">
    <text evidence="11">The sequence shown here is derived from an EMBL/GenBank/DDBJ whole genome shotgun (WGS) entry which is preliminary data.</text>
</comment>
<evidence type="ECO:0000256" key="1">
    <source>
        <dbReference type="ARBA" id="ARBA00001947"/>
    </source>
</evidence>
<dbReference type="Pfam" id="PF01431">
    <property type="entry name" value="Peptidase_M13"/>
    <property type="match status" value="1"/>
</dbReference>
<evidence type="ECO:0008006" key="13">
    <source>
        <dbReference type="Google" id="ProtNLM"/>
    </source>
</evidence>
<feature type="domain" description="Peptidase M13 C-terminal" evidence="9">
    <location>
        <begin position="424"/>
        <end position="629"/>
    </location>
</feature>
<proteinExistence type="inferred from homology"/>
<dbReference type="InterPro" id="IPR008753">
    <property type="entry name" value="Peptidase_M13_N"/>
</dbReference>
<keyword evidence="8" id="KW-0732">Signal</keyword>
<organism evidence="11 12">
    <name type="scientific">Aphanomyces astaci</name>
    <name type="common">Crayfish plague agent</name>
    <dbReference type="NCBI Taxonomy" id="112090"/>
    <lineage>
        <taxon>Eukaryota</taxon>
        <taxon>Sar</taxon>
        <taxon>Stramenopiles</taxon>
        <taxon>Oomycota</taxon>
        <taxon>Saprolegniomycetes</taxon>
        <taxon>Saprolegniales</taxon>
        <taxon>Verrucalvaceae</taxon>
        <taxon>Aphanomyces</taxon>
    </lineage>
</organism>
<dbReference type="InterPro" id="IPR000718">
    <property type="entry name" value="Peptidase_M13"/>
</dbReference>
<evidence type="ECO:0000256" key="4">
    <source>
        <dbReference type="ARBA" id="ARBA00022723"/>
    </source>
</evidence>
<accession>A0A397E785</accession>
<keyword evidence="4" id="KW-0479">Metal-binding</keyword>
<dbReference type="SUPFAM" id="SSF55486">
    <property type="entry name" value="Metalloproteases ('zincins'), catalytic domain"/>
    <property type="match status" value="1"/>
</dbReference>
<dbReference type="GO" id="GO:0004222">
    <property type="term" value="F:metalloendopeptidase activity"/>
    <property type="evidence" value="ECO:0007669"/>
    <property type="project" value="InterPro"/>
</dbReference>
<evidence type="ECO:0000256" key="7">
    <source>
        <dbReference type="ARBA" id="ARBA00023049"/>
    </source>
</evidence>
<dbReference type="InterPro" id="IPR024079">
    <property type="entry name" value="MetalloPept_cat_dom_sf"/>
</dbReference>
<dbReference type="PROSITE" id="PS51885">
    <property type="entry name" value="NEPRILYSIN"/>
    <property type="match status" value="1"/>
</dbReference>
<dbReference type="PANTHER" id="PTHR11733">
    <property type="entry name" value="ZINC METALLOPROTEASE FAMILY M13 NEPRILYSIN-RELATED"/>
    <property type="match status" value="1"/>
</dbReference>
<feature type="domain" description="Peptidase M13 N-terminal" evidence="10">
    <location>
        <begin position="37"/>
        <end position="368"/>
    </location>
</feature>
<feature type="chain" id="PRO_5017293088" description="Peptidase M13 C-terminal domain-containing protein" evidence="8">
    <location>
        <begin position="17"/>
        <end position="633"/>
    </location>
</feature>
<dbReference type="Pfam" id="PF05649">
    <property type="entry name" value="Peptidase_M13_N"/>
    <property type="match status" value="1"/>
</dbReference>
<keyword evidence="5" id="KW-0378">Hydrolase</keyword>
<name>A0A397E785_APHAT</name>
<dbReference type="Proteomes" id="UP000266643">
    <property type="component" value="Unassembled WGS sequence"/>
</dbReference>
<reference evidence="11 12" key="1">
    <citation type="submission" date="2018-08" db="EMBL/GenBank/DDBJ databases">
        <title>Aphanomyces genome sequencing and annotation.</title>
        <authorList>
            <person name="Minardi D."/>
            <person name="Oidtmann B."/>
            <person name="Van Der Giezen M."/>
            <person name="Studholme D.J."/>
        </authorList>
    </citation>
    <scope>NUCLEOTIDE SEQUENCE [LARGE SCALE GENOMIC DNA]</scope>
    <source>
        <strain evidence="11 12">D2</strain>
    </source>
</reference>
<dbReference type="PRINTS" id="PR00786">
    <property type="entry name" value="NEPRILYSIN"/>
</dbReference>
<dbReference type="AlphaFoldDB" id="A0A397E785"/>
<dbReference type="GO" id="GO:0016485">
    <property type="term" value="P:protein processing"/>
    <property type="evidence" value="ECO:0007669"/>
    <property type="project" value="TreeGrafter"/>
</dbReference>
<evidence type="ECO:0000256" key="5">
    <source>
        <dbReference type="ARBA" id="ARBA00022801"/>
    </source>
</evidence>
<evidence type="ECO:0000256" key="3">
    <source>
        <dbReference type="ARBA" id="ARBA00022670"/>
    </source>
</evidence>
<evidence type="ECO:0000256" key="8">
    <source>
        <dbReference type="SAM" id="SignalP"/>
    </source>
</evidence>